<keyword evidence="3" id="KW-1185">Reference proteome</keyword>
<dbReference type="Proteomes" id="UP001370348">
    <property type="component" value="Chromosome"/>
</dbReference>
<feature type="transmembrane region" description="Helical" evidence="1">
    <location>
        <begin position="70"/>
        <end position="91"/>
    </location>
</feature>
<dbReference type="EMBL" id="CP089984">
    <property type="protein sequence ID" value="WXB13010.1"/>
    <property type="molecule type" value="Genomic_DNA"/>
</dbReference>
<reference evidence="2 3" key="1">
    <citation type="submission" date="2021-12" db="EMBL/GenBank/DDBJ databases">
        <title>Discovery of the Pendulisporaceae a myxobacterial family with distinct sporulation behavior and unique specialized metabolism.</title>
        <authorList>
            <person name="Garcia R."/>
            <person name="Popoff A."/>
            <person name="Bader C.D."/>
            <person name="Loehr J."/>
            <person name="Walesch S."/>
            <person name="Walt C."/>
            <person name="Boldt J."/>
            <person name="Bunk B."/>
            <person name="Haeckl F.J.F.P.J."/>
            <person name="Gunesch A.P."/>
            <person name="Birkelbach J."/>
            <person name="Nuebel U."/>
            <person name="Pietschmann T."/>
            <person name="Bach T."/>
            <person name="Mueller R."/>
        </authorList>
    </citation>
    <scope>NUCLEOTIDE SEQUENCE [LARGE SCALE GENOMIC DNA]</scope>
    <source>
        <strain evidence="2 3">MSr11954</strain>
    </source>
</reference>
<evidence type="ECO:0000256" key="1">
    <source>
        <dbReference type="SAM" id="Phobius"/>
    </source>
</evidence>
<evidence type="ECO:0000313" key="2">
    <source>
        <dbReference type="EMBL" id="WXB13010.1"/>
    </source>
</evidence>
<keyword evidence="1" id="KW-1133">Transmembrane helix</keyword>
<accession>A0ABZ2LQK4</accession>
<sequence length="104" mass="12278">MRQVEDVLNFLSDIDSNWWPFLFLRPEPYERMTSKRVALLAALYGIFTGAFMDALLAVAGRAHEVSLWTFPFWTTIGFFVIYRLTFAYAWNCRAERFIPIRTRS</sequence>
<gene>
    <name evidence="2" type="ORF">LZC94_34810</name>
</gene>
<evidence type="ECO:0000313" key="3">
    <source>
        <dbReference type="Proteomes" id="UP001370348"/>
    </source>
</evidence>
<name>A0ABZ2LQK4_9BACT</name>
<protein>
    <submittedName>
        <fullName evidence="2">Uncharacterized protein</fullName>
    </submittedName>
</protein>
<organism evidence="2 3">
    <name type="scientific">Pendulispora albinea</name>
    <dbReference type="NCBI Taxonomy" id="2741071"/>
    <lineage>
        <taxon>Bacteria</taxon>
        <taxon>Pseudomonadati</taxon>
        <taxon>Myxococcota</taxon>
        <taxon>Myxococcia</taxon>
        <taxon>Myxococcales</taxon>
        <taxon>Sorangiineae</taxon>
        <taxon>Pendulisporaceae</taxon>
        <taxon>Pendulispora</taxon>
    </lineage>
</organism>
<proteinExistence type="predicted"/>
<keyword evidence="1" id="KW-0472">Membrane</keyword>
<keyword evidence="1" id="KW-0812">Transmembrane</keyword>
<feature type="transmembrane region" description="Helical" evidence="1">
    <location>
        <begin position="37"/>
        <end position="58"/>
    </location>
</feature>
<dbReference type="RefSeq" id="WP_394822629.1">
    <property type="nucleotide sequence ID" value="NZ_CP089984.1"/>
</dbReference>